<dbReference type="Proteomes" id="UP000201169">
    <property type="component" value="Chromosome"/>
</dbReference>
<name>A0A222MZY3_9BACT</name>
<keyword evidence="2" id="KW-1185">Reference proteome</keyword>
<dbReference type="EMBL" id="CP022347">
    <property type="protein sequence ID" value="ASQ31142.1"/>
    <property type="molecule type" value="Genomic_DNA"/>
</dbReference>
<proteinExistence type="predicted"/>
<organism evidence="1 2">
    <name type="scientific">Campylobacter avium LMG 24591</name>
    <dbReference type="NCBI Taxonomy" id="522484"/>
    <lineage>
        <taxon>Bacteria</taxon>
        <taxon>Pseudomonadati</taxon>
        <taxon>Campylobacterota</taxon>
        <taxon>Epsilonproteobacteria</taxon>
        <taxon>Campylobacterales</taxon>
        <taxon>Campylobacteraceae</taxon>
        <taxon>Campylobacter</taxon>
    </lineage>
</organism>
<reference evidence="1 2" key="1">
    <citation type="submission" date="2017-07" db="EMBL/GenBank/DDBJ databases">
        <title>Analysis of two Campylobacter avium genomes and identification of a novel hippuricase gene.</title>
        <authorList>
            <person name="Miller W.G."/>
            <person name="Chapman M.H."/>
            <person name="Yee E."/>
            <person name="Revez J."/>
            <person name="Bono J.L."/>
            <person name="Rossi M."/>
        </authorList>
    </citation>
    <scope>NUCLEOTIDE SEQUENCE [LARGE SCALE GENOMIC DNA]</scope>
    <source>
        <strain evidence="1 2">LMG 24591</strain>
    </source>
</reference>
<gene>
    <name evidence="1" type="ORF">CAV_1534</name>
</gene>
<dbReference type="AlphaFoldDB" id="A0A222MZY3"/>
<accession>A0A222MZY3</accession>
<evidence type="ECO:0000313" key="1">
    <source>
        <dbReference type="EMBL" id="ASQ31142.1"/>
    </source>
</evidence>
<sequence>MQKKKKTNFHFKKFAFETKFSSDIKVCKKAIFIHIIFDFFVLKSFYCRFNKS</sequence>
<evidence type="ECO:0000313" key="2">
    <source>
        <dbReference type="Proteomes" id="UP000201169"/>
    </source>
</evidence>
<protein>
    <submittedName>
        <fullName evidence="1">Uncharacterized protein</fullName>
    </submittedName>
</protein>
<dbReference type="KEGG" id="cavi:CAV_1534"/>